<dbReference type="eggNOG" id="ENOG5033FUE">
    <property type="taxonomic scope" value="Bacteria"/>
</dbReference>
<keyword evidence="2" id="KW-1185">Reference proteome</keyword>
<dbReference type="KEGG" id="amr:AM1_3008"/>
<evidence type="ECO:0000313" key="2">
    <source>
        <dbReference type="Proteomes" id="UP000000268"/>
    </source>
</evidence>
<dbReference type="HOGENOM" id="CLU_1881197_0_0_3"/>
<gene>
    <name evidence="1" type="ordered locus">AM1_3008</name>
</gene>
<organism evidence="1 2">
    <name type="scientific">Acaryochloris marina (strain MBIC 11017)</name>
    <dbReference type="NCBI Taxonomy" id="329726"/>
    <lineage>
        <taxon>Bacteria</taxon>
        <taxon>Bacillati</taxon>
        <taxon>Cyanobacteriota</taxon>
        <taxon>Cyanophyceae</taxon>
        <taxon>Acaryochloridales</taxon>
        <taxon>Acaryochloridaceae</taxon>
        <taxon>Acaryochloris</taxon>
    </lineage>
</organism>
<proteinExistence type="predicted"/>
<dbReference type="AlphaFoldDB" id="B0CCH5"/>
<protein>
    <submittedName>
        <fullName evidence="1">Uncharacterized protein</fullName>
    </submittedName>
</protein>
<reference evidence="1 2" key="1">
    <citation type="journal article" date="2008" name="Proc. Natl. Acad. Sci. U.S.A.">
        <title>Niche adaptation and genome expansion in the chlorophyll d-producing cyanobacterium Acaryochloris marina.</title>
        <authorList>
            <person name="Swingley W.D."/>
            <person name="Chen M."/>
            <person name="Cheung P.C."/>
            <person name="Conrad A.L."/>
            <person name="Dejesa L.C."/>
            <person name="Hao J."/>
            <person name="Honchak B.M."/>
            <person name="Karbach L.E."/>
            <person name="Kurdoglu A."/>
            <person name="Lahiri S."/>
            <person name="Mastrian S.D."/>
            <person name="Miyashita H."/>
            <person name="Page L."/>
            <person name="Ramakrishna P."/>
            <person name="Satoh S."/>
            <person name="Sattley W.M."/>
            <person name="Shimada Y."/>
            <person name="Taylor H.L."/>
            <person name="Tomo T."/>
            <person name="Tsuchiya T."/>
            <person name="Wang Z.T."/>
            <person name="Raymond J."/>
            <person name="Mimuro M."/>
            <person name="Blankenship R.E."/>
            <person name="Touchman J.W."/>
        </authorList>
    </citation>
    <scope>NUCLEOTIDE SEQUENCE [LARGE SCALE GENOMIC DNA]</scope>
    <source>
        <strain evidence="2">MBIC 11017</strain>
    </source>
</reference>
<name>B0CCH5_ACAM1</name>
<evidence type="ECO:0000313" key="1">
    <source>
        <dbReference type="EMBL" id="ABW28004.1"/>
    </source>
</evidence>
<dbReference type="EMBL" id="CP000828">
    <property type="protein sequence ID" value="ABW28004.1"/>
    <property type="molecule type" value="Genomic_DNA"/>
</dbReference>
<accession>B0CCH5</accession>
<sequence>MPIMTLISPGPEAPPATAVPLIDSPEAKVMQVQPQVSATQVRADIAAMIARLPDSADSAILREEFTAIYQRLEGVTNVDEANTIVGEGMLNIADRLGSNPNADRVIKILHEVQEPEPQKQATHPLLKQSAWGWIS</sequence>
<dbReference type="Proteomes" id="UP000000268">
    <property type="component" value="Chromosome"/>
</dbReference>